<dbReference type="Proteomes" id="UP000006753">
    <property type="component" value="Unassembled WGS sequence"/>
</dbReference>
<accession>K1XVT9</accession>
<evidence type="ECO:0000256" key="1">
    <source>
        <dbReference type="SAM" id="MobiDB-lite"/>
    </source>
</evidence>
<reference evidence="3 4" key="1">
    <citation type="journal article" date="2012" name="BMC Genomics">
        <title>Sequencing the genome of Marssonina brunnea reveals fungus-poplar co-evolution.</title>
        <authorList>
            <person name="Zhu S."/>
            <person name="Cao Y.-Z."/>
            <person name="Jiang C."/>
            <person name="Tan B.-Y."/>
            <person name="Wang Z."/>
            <person name="Feng S."/>
            <person name="Zhang L."/>
            <person name="Su X.-H."/>
            <person name="Brejova B."/>
            <person name="Vinar T."/>
            <person name="Xu M."/>
            <person name="Wang M.-X."/>
            <person name="Zhang S.-G."/>
            <person name="Huang M.-R."/>
            <person name="Wu R."/>
            <person name="Zhou Y."/>
        </authorList>
    </citation>
    <scope>NUCLEOTIDE SEQUENCE [LARGE SCALE GENOMIC DNA]</scope>
    <source>
        <strain evidence="3 4">MB_m1</strain>
    </source>
</reference>
<dbReference type="SUPFAM" id="SSF55961">
    <property type="entry name" value="Bet v1-like"/>
    <property type="match status" value="1"/>
</dbReference>
<evidence type="ECO:0000313" key="4">
    <source>
        <dbReference type="Proteomes" id="UP000006753"/>
    </source>
</evidence>
<dbReference type="PANTHER" id="PTHR40370">
    <property type="entry name" value="EXPRESSED PROTEIN"/>
    <property type="match status" value="1"/>
</dbReference>
<evidence type="ECO:0000259" key="2">
    <source>
        <dbReference type="Pfam" id="PF11274"/>
    </source>
</evidence>
<dbReference type="OMA" id="IEWIMAT"/>
<dbReference type="HOGENOM" id="CLU_045430_0_0_1"/>
<organism evidence="3 4">
    <name type="scientific">Marssonina brunnea f. sp. multigermtubi (strain MB_m1)</name>
    <name type="common">Marssonina leaf spot fungus</name>
    <dbReference type="NCBI Taxonomy" id="1072389"/>
    <lineage>
        <taxon>Eukaryota</taxon>
        <taxon>Fungi</taxon>
        <taxon>Dikarya</taxon>
        <taxon>Ascomycota</taxon>
        <taxon>Pezizomycotina</taxon>
        <taxon>Leotiomycetes</taxon>
        <taxon>Helotiales</taxon>
        <taxon>Drepanopezizaceae</taxon>
        <taxon>Drepanopeziza</taxon>
    </lineage>
</organism>
<dbReference type="RefSeq" id="XP_007293182.1">
    <property type="nucleotide sequence ID" value="XM_007293120.1"/>
</dbReference>
<dbReference type="InterPro" id="IPR024500">
    <property type="entry name" value="DUF3074"/>
</dbReference>
<feature type="domain" description="DUF3074" evidence="2">
    <location>
        <begin position="138"/>
        <end position="324"/>
    </location>
</feature>
<dbReference type="KEGG" id="mbe:MBM_05293"/>
<dbReference type="Pfam" id="PF11274">
    <property type="entry name" value="DUF3074"/>
    <property type="match status" value="1"/>
</dbReference>
<dbReference type="EMBL" id="JH921438">
    <property type="protein sequence ID" value="EKD16824.1"/>
    <property type="molecule type" value="Genomic_DNA"/>
</dbReference>
<evidence type="ECO:0000313" key="3">
    <source>
        <dbReference type="EMBL" id="EKD16824.1"/>
    </source>
</evidence>
<protein>
    <recommendedName>
        <fullName evidence="2">DUF3074 domain-containing protein</fullName>
    </recommendedName>
</protein>
<gene>
    <name evidence="3" type="ORF">MBM_05293</name>
</gene>
<feature type="compositionally biased region" description="Low complexity" evidence="1">
    <location>
        <begin position="74"/>
        <end position="85"/>
    </location>
</feature>
<name>K1XVT9_MARBU</name>
<feature type="region of interest" description="Disordered" evidence="1">
    <location>
        <begin position="71"/>
        <end position="98"/>
    </location>
</feature>
<feature type="region of interest" description="Disordered" evidence="1">
    <location>
        <begin position="20"/>
        <end position="49"/>
    </location>
</feature>
<keyword evidence="4" id="KW-1185">Reference proteome</keyword>
<dbReference type="PANTHER" id="PTHR40370:SF1">
    <property type="entry name" value="DUF3074 DOMAIN-CONTAINING PROTEIN"/>
    <property type="match status" value="1"/>
</dbReference>
<sequence length="329" mass="36190">MAGVLGPWVRLEGISISQLPAGGKGIPLGTADPTPTSPQEARPSAPPPLSLQSFVQQVLSESLPFIDNVAPKYSTSTSTGTSTGTENPSSLWRPKGAPRTYDASAAPVHVYERVVSRRELDDVEGISKLTTDRKDETWFCRRSCHRDAAEPGTASWAEFVHAFKEYHAESEQAFTPTIIGHRRALSWDFNGVDVEAAGERWTDVTVVVEEMTHRIDPKPLKNRTFPVLQLCASLAGTREFVVASIPIHDFHKSPYAEYARDSSLVVARYAAVERIRVLPGEQGEEIEWIMGTASDAGGVLPQWLQNLAVPGAVAKDVDMFLRWIQSQRK</sequence>
<dbReference type="AlphaFoldDB" id="K1XVT9"/>
<dbReference type="OrthoDB" id="6423603at2759"/>
<dbReference type="GeneID" id="18761228"/>
<proteinExistence type="predicted"/>
<dbReference type="InParanoid" id="K1XVT9"/>
<dbReference type="eggNOG" id="ENOG502QTT5">
    <property type="taxonomic scope" value="Eukaryota"/>
</dbReference>